<gene>
    <name evidence="1" type="ORF">FNH09_22315</name>
</gene>
<dbReference type="EMBL" id="VJZD01000091">
    <property type="protein sequence ID" value="MPY33873.1"/>
    <property type="molecule type" value="Genomic_DNA"/>
</dbReference>
<reference evidence="1 2" key="1">
    <citation type="submission" date="2019-07" db="EMBL/GenBank/DDBJ databases">
        <title>New species of Amycolatopsis and Streptomyces.</title>
        <authorList>
            <person name="Duangmal K."/>
            <person name="Teo W.F.A."/>
            <person name="Lipun K."/>
        </authorList>
    </citation>
    <scope>NUCLEOTIDE SEQUENCE [LARGE SCALE GENOMIC DNA]</scope>
    <source>
        <strain evidence="1 2">NBRC 109810</strain>
    </source>
</reference>
<name>A0A5N8VF52_9ACTN</name>
<protein>
    <submittedName>
        <fullName evidence="1">Uncharacterized protein</fullName>
    </submittedName>
</protein>
<sequence>MAILDTKRTFVCVVTGLLLVGGTAIGTDGTGAAASPKATAASVLPAGSCNRWQWIFGYYDFYHVWHKGHWVCKSRPIDPGTNLNPVPPE</sequence>
<comment type="caution">
    <text evidence="1">The sequence shown here is derived from an EMBL/GenBank/DDBJ whole genome shotgun (WGS) entry which is preliminary data.</text>
</comment>
<dbReference type="RefSeq" id="WP_152890739.1">
    <property type="nucleotide sequence ID" value="NZ_VJZD01000091.1"/>
</dbReference>
<accession>A0A5N8VF52</accession>
<dbReference type="AlphaFoldDB" id="A0A5N8VF52"/>
<keyword evidence="2" id="KW-1185">Reference proteome</keyword>
<proteinExistence type="predicted"/>
<organism evidence="1 2">
    <name type="scientific">Streptomyces adustus</name>
    <dbReference type="NCBI Taxonomy" id="1609272"/>
    <lineage>
        <taxon>Bacteria</taxon>
        <taxon>Bacillati</taxon>
        <taxon>Actinomycetota</taxon>
        <taxon>Actinomycetes</taxon>
        <taxon>Kitasatosporales</taxon>
        <taxon>Streptomycetaceae</taxon>
        <taxon>Streptomyces</taxon>
    </lineage>
</organism>
<evidence type="ECO:0000313" key="2">
    <source>
        <dbReference type="Proteomes" id="UP000325849"/>
    </source>
</evidence>
<dbReference type="Proteomes" id="UP000325849">
    <property type="component" value="Unassembled WGS sequence"/>
</dbReference>
<evidence type="ECO:0000313" key="1">
    <source>
        <dbReference type="EMBL" id="MPY33873.1"/>
    </source>
</evidence>